<proteinExistence type="predicted"/>
<feature type="region of interest" description="Disordered" evidence="2">
    <location>
        <begin position="114"/>
        <end position="137"/>
    </location>
</feature>
<dbReference type="InterPro" id="IPR036322">
    <property type="entry name" value="WD40_repeat_dom_sf"/>
</dbReference>
<dbReference type="PANTHER" id="PTHR19879">
    <property type="entry name" value="TRANSCRIPTION INITIATION FACTOR TFIID"/>
    <property type="match status" value="1"/>
</dbReference>
<dbReference type="HOGENOM" id="CLU_619314_0_0_7"/>
<evidence type="ECO:0000313" key="3">
    <source>
        <dbReference type="EMBL" id="ACY18387.1"/>
    </source>
</evidence>
<evidence type="ECO:0000256" key="2">
    <source>
        <dbReference type="SAM" id="MobiDB-lite"/>
    </source>
</evidence>
<keyword evidence="1" id="KW-0853">WD repeat</keyword>
<dbReference type="PROSITE" id="PS50082">
    <property type="entry name" value="WD_REPEATS_2"/>
    <property type="match status" value="2"/>
</dbReference>
<name>D0LIN1_HALO1</name>
<dbReference type="SMART" id="SM00320">
    <property type="entry name" value="WD40"/>
    <property type="match status" value="3"/>
</dbReference>
<dbReference type="Pfam" id="PF00400">
    <property type="entry name" value="WD40"/>
    <property type="match status" value="2"/>
</dbReference>
<dbReference type="InterPro" id="IPR015943">
    <property type="entry name" value="WD40/YVTN_repeat-like_dom_sf"/>
</dbReference>
<organism evidence="3 4">
    <name type="scientific">Haliangium ochraceum (strain DSM 14365 / JCM 11303 / SMP-2)</name>
    <dbReference type="NCBI Taxonomy" id="502025"/>
    <lineage>
        <taxon>Bacteria</taxon>
        <taxon>Pseudomonadati</taxon>
        <taxon>Myxococcota</taxon>
        <taxon>Polyangia</taxon>
        <taxon>Haliangiales</taxon>
        <taxon>Kofleriaceae</taxon>
        <taxon>Haliangium</taxon>
    </lineage>
</organism>
<dbReference type="InterPro" id="IPR001680">
    <property type="entry name" value="WD40_rpt"/>
</dbReference>
<feature type="compositionally biased region" description="Basic and acidic residues" evidence="2">
    <location>
        <begin position="120"/>
        <end position="130"/>
    </location>
</feature>
<dbReference type="PANTHER" id="PTHR19879:SF9">
    <property type="entry name" value="TRANSCRIPTION INITIATION FACTOR TFIID SUBUNIT 5"/>
    <property type="match status" value="1"/>
</dbReference>
<evidence type="ECO:0000313" key="4">
    <source>
        <dbReference type="Proteomes" id="UP000001880"/>
    </source>
</evidence>
<dbReference type="KEGG" id="hoh:Hoch_5912"/>
<evidence type="ECO:0000256" key="1">
    <source>
        <dbReference type="PROSITE-ProRule" id="PRU00221"/>
    </source>
</evidence>
<reference evidence="3 4" key="1">
    <citation type="journal article" date="2010" name="Stand. Genomic Sci.">
        <title>Complete genome sequence of Haliangium ochraceum type strain (SMP-2).</title>
        <authorList>
            <consortium name="US DOE Joint Genome Institute (JGI-PGF)"/>
            <person name="Ivanova N."/>
            <person name="Daum C."/>
            <person name="Lang E."/>
            <person name="Abt B."/>
            <person name="Kopitz M."/>
            <person name="Saunders E."/>
            <person name="Lapidus A."/>
            <person name="Lucas S."/>
            <person name="Glavina Del Rio T."/>
            <person name="Nolan M."/>
            <person name="Tice H."/>
            <person name="Copeland A."/>
            <person name="Cheng J.F."/>
            <person name="Chen F."/>
            <person name="Bruce D."/>
            <person name="Goodwin L."/>
            <person name="Pitluck S."/>
            <person name="Mavromatis K."/>
            <person name="Pati A."/>
            <person name="Mikhailova N."/>
            <person name="Chen A."/>
            <person name="Palaniappan K."/>
            <person name="Land M."/>
            <person name="Hauser L."/>
            <person name="Chang Y.J."/>
            <person name="Jeffries C.D."/>
            <person name="Detter J.C."/>
            <person name="Brettin T."/>
            <person name="Rohde M."/>
            <person name="Goker M."/>
            <person name="Bristow J."/>
            <person name="Markowitz V."/>
            <person name="Eisen J.A."/>
            <person name="Hugenholtz P."/>
            <person name="Kyrpides N.C."/>
            <person name="Klenk H.P."/>
        </authorList>
    </citation>
    <scope>NUCLEOTIDE SEQUENCE [LARGE SCALE GENOMIC DNA]</scope>
    <source>
        <strain evidence="4">DSM 14365 / CIP 107738 / JCM 11303 / AJ 13395 / SMP-2</strain>
    </source>
</reference>
<dbReference type="SUPFAM" id="SSF50978">
    <property type="entry name" value="WD40 repeat-like"/>
    <property type="match status" value="1"/>
</dbReference>
<feature type="repeat" description="WD" evidence="1">
    <location>
        <begin position="342"/>
        <end position="383"/>
    </location>
</feature>
<sequence length="442" mass="46284">MDGLPRVNGGASPRRAALSHRLGAAVLVGACASLAACAHAPEPLPLRRAAPLERVWRPELGGPVALGSEETRVALARGVLTYALAFAGPERLLAVELDTAFSLRAYARAPDADADADADAGARERDDRPRATAAPSWQTRWRSELGPADYDVVDIAVDHARDQVFVAVRDGTVRGYAIADGALVSTWHLGSAASAVAISADGDYAATGSEDGVVCLRRREDGALLQCALAHAGAIAALAFSDGVLASAAWDGSALVWSIPSLAIRAKQHLPGVISDLAFAPAGARLALARSAAPLRRGVARSADAVSDHMDEGASADEAAADGEPAPAVTVWDWQRDRQQHLRGHRGPVSAVAWSVDGAHLLSASWDRSVALWHVDSGERRFRIGGFDEIVRDLACSPDGAYVAVGAWTAPGARESMATSLIELLYAPSTHLYPAQQRPAKD</sequence>
<protein>
    <submittedName>
        <fullName evidence="3">WD40 repeat, subgroup</fullName>
    </submittedName>
</protein>
<feature type="compositionally biased region" description="Low complexity" evidence="2">
    <location>
        <begin position="316"/>
        <end position="325"/>
    </location>
</feature>
<dbReference type="Proteomes" id="UP000001880">
    <property type="component" value="Chromosome"/>
</dbReference>
<dbReference type="OrthoDB" id="5391607at2"/>
<feature type="region of interest" description="Disordered" evidence="2">
    <location>
        <begin position="306"/>
        <end position="325"/>
    </location>
</feature>
<keyword evidence="4" id="KW-1185">Reference proteome</keyword>
<dbReference type="RefSeq" id="WP_012830979.1">
    <property type="nucleotide sequence ID" value="NC_013440.1"/>
</dbReference>
<dbReference type="eggNOG" id="COG2319">
    <property type="taxonomic scope" value="Bacteria"/>
</dbReference>
<dbReference type="AlphaFoldDB" id="D0LIN1"/>
<dbReference type="Gene3D" id="2.130.10.10">
    <property type="entry name" value="YVTN repeat-like/Quinoprotein amine dehydrogenase"/>
    <property type="match status" value="2"/>
</dbReference>
<feature type="repeat" description="WD" evidence="1">
    <location>
        <begin position="228"/>
        <end position="259"/>
    </location>
</feature>
<gene>
    <name evidence="3" type="ordered locus">Hoch_5912</name>
</gene>
<dbReference type="EMBL" id="CP001804">
    <property type="protein sequence ID" value="ACY18387.1"/>
    <property type="molecule type" value="Genomic_DNA"/>
</dbReference>
<accession>D0LIN1</accession>
<dbReference type="PROSITE" id="PS50294">
    <property type="entry name" value="WD_REPEATS_REGION"/>
    <property type="match status" value="1"/>
</dbReference>
<dbReference type="STRING" id="502025.Hoch_5912"/>